<feature type="transmembrane region" description="Helical" evidence="5">
    <location>
        <begin position="332"/>
        <end position="353"/>
    </location>
</feature>
<evidence type="ECO:0000256" key="1">
    <source>
        <dbReference type="ARBA" id="ARBA00022692"/>
    </source>
</evidence>
<protein>
    <submittedName>
        <fullName evidence="7">Uncharacterized MFS-type transporter</fullName>
    </submittedName>
</protein>
<dbReference type="GO" id="GO:0022857">
    <property type="term" value="F:transmembrane transporter activity"/>
    <property type="evidence" value="ECO:0007669"/>
    <property type="project" value="InterPro"/>
</dbReference>
<feature type="transmembrane region" description="Helical" evidence="5">
    <location>
        <begin position="165"/>
        <end position="182"/>
    </location>
</feature>
<evidence type="ECO:0000256" key="4">
    <source>
        <dbReference type="SAM" id="MobiDB-lite"/>
    </source>
</evidence>
<feature type="transmembrane region" description="Helical" evidence="5">
    <location>
        <begin position="137"/>
        <end position="159"/>
    </location>
</feature>
<dbReference type="PANTHER" id="PTHR43129:SF1">
    <property type="entry name" value="FOSMIDOMYCIN RESISTANCE PROTEIN"/>
    <property type="match status" value="1"/>
</dbReference>
<feature type="transmembrane region" description="Helical" evidence="5">
    <location>
        <begin position="215"/>
        <end position="238"/>
    </location>
</feature>
<evidence type="ECO:0000256" key="2">
    <source>
        <dbReference type="ARBA" id="ARBA00022989"/>
    </source>
</evidence>
<evidence type="ECO:0000256" key="5">
    <source>
        <dbReference type="SAM" id="Phobius"/>
    </source>
</evidence>
<gene>
    <name evidence="7" type="ORF">AVDCRST_MAG59-3426</name>
</gene>
<dbReference type="Gene3D" id="1.20.1250.20">
    <property type="entry name" value="MFS general substrate transporter like domains"/>
    <property type="match status" value="2"/>
</dbReference>
<feature type="domain" description="Major facilitator superfamily (MFS) profile" evidence="6">
    <location>
        <begin position="12"/>
        <end position="387"/>
    </location>
</feature>
<proteinExistence type="predicted"/>
<organism evidence="7">
    <name type="scientific">uncultured Thermomicrobiales bacterium</name>
    <dbReference type="NCBI Taxonomy" id="1645740"/>
    <lineage>
        <taxon>Bacteria</taxon>
        <taxon>Pseudomonadati</taxon>
        <taxon>Thermomicrobiota</taxon>
        <taxon>Thermomicrobia</taxon>
        <taxon>Thermomicrobiales</taxon>
        <taxon>environmental samples</taxon>
    </lineage>
</organism>
<feature type="transmembrane region" description="Helical" evidence="5">
    <location>
        <begin position="276"/>
        <end position="295"/>
    </location>
</feature>
<feature type="transmembrane region" description="Helical" evidence="5">
    <location>
        <begin position="250"/>
        <end position="269"/>
    </location>
</feature>
<dbReference type="PROSITE" id="PS50850">
    <property type="entry name" value="MFS"/>
    <property type="match status" value="1"/>
</dbReference>
<dbReference type="EMBL" id="CADCWF010000248">
    <property type="protein sequence ID" value="CAA9570039.1"/>
    <property type="molecule type" value="Genomic_DNA"/>
</dbReference>
<dbReference type="PANTHER" id="PTHR43129">
    <property type="entry name" value="FOSMIDOMYCIN RESISTANCE PROTEIN"/>
    <property type="match status" value="1"/>
</dbReference>
<dbReference type="AlphaFoldDB" id="A0A6J4V603"/>
<feature type="transmembrane region" description="Helical" evidence="5">
    <location>
        <begin position="78"/>
        <end position="95"/>
    </location>
</feature>
<keyword evidence="3 5" id="KW-0472">Membrane</keyword>
<dbReference type="InterPro" id="IPR011701">
    <property type="entry name" value="MFS"/>
</dbReference>
<keyword evidence="1 5" id="KW-0812">Transmembrane</keyword>
<dbReference type="InterPro" id="IPR020846">
    <property type="entry name" value="MFS_dom"/>
</dbReference>
<dbReference type="CDD" id="cd17478">
    <property type="entry name" value="MFS_FsR"/>
    <property type="match status" value="1"/>
</dbReference>
<reference evidence="7" key="1">
    <citation type="submission" date="2020-02" db="EMBL/GenBank/DDBJ databases">
        <authorList>
            <person name="Meier V. D."/>
        </authorList>
    </citation>
    <scope>NUCLEOTIDE SEQUENCE</scope>
    <source>
        <strain evidence="7">AVDCRST_MAG59</strain>
    </source>
</reference>
<dbReference type="GO" id="GO:0005886">
    <property type="term" value="C:plasma membrane"/>
    <property type="evidence" value="ECO:0007669"/>
    <property type="project" value="TreeGrafter"/>
</dbReference>
<feature type="region of interest" description="Disordered" evidence="4">
    <location>
        <begin position="391"/>
        <end position="412"/>
    </location>
</feature>
<name>A0A6J4V603_9BACT</name>
<sequence length="412" mass="42326">MSALFLVVKNRALLVLMLGHFTNDTFAGVLAILYPVLKLRFGLSNAEIGFATLAYTGASSLTQPLFGHLSDNHTRRWYAPLAIAWGACFVALYGFVPTFPLFLLCAGMAGIASGAYHPIGATNAAAVTDPGERNGALSLYTVAGTSGYALGPLLTAALVSFFGPPGTAFFVVPGAVVAALLLRRMGMVERVRHARAAMVADAAATRPAWGPLAKVIGVTMLRSWIFLSVLQFTPIWYADLGFGPGFYGPLTTAIILVGAVGTLIGGNLADRIGQKAVVVWSLVATVPALLVYAAFPGPHALLTGAVFGLFCDASLSVTLVMAQNLVPGRVGVATGVILGLGFVTGGIGVPITGRIADLVGIPLALGTLSLLAVVAIALALTIPSDAALSRRMTPETDEVPTATAPSGAGIRG</sequence>
<dbReference type="SUPFAM" id="SSF103473">
    <property type="entry name" value="MFS general substrate transporter"/>
    <property type="match status" value="1"/>
</dbReference>
<evidence type="ECO:0000313" key="7">
    <source>
        <dbReference type="EMBL" id="CAA9570039.1"/>
    </source>
</evidence>
<dbReference type="Pfam" id="PF07690">
    <property type="entry name" value="MFS_1"/>
    <property type="match status" value="1"/>
</dbReference>
<keyword evidence="2 5" id="KW-1133">Transmembrane helix</keyword>
<feature type="transmembrane region" description="Helical" evidence="5">
    <location>
        <begin position="48"/>
        <end position="66"/>
    </location>
</feature>
<feature type="transmembrane region" description="Helical" evidence="5">
    <location>
        <begin position="12"/>
        <end position="36"/>
    </location>
</feature>
<feature type="transmembrane region" description="Helical" evidence="5">
    <location>
        <begin position="359"/>
        <end position="382"/>
    </location>
</feature>
<dbReference type="InterPro" id="IPR036259">
    <property type="entry name" value="MFS_trans_sf"/>
</dbReference>
<evidence type="ECO:0000259" key="6">
    <source>
        <dbReference type="PROSITE" id="PS50850"/>
    </source>
</evidence>
<feature type="transmembrane region" description="Helical" evidence="5">
    <location>
        <begin position="301"/>
        <end position="320"/>
    </location>
</feature>
<evidence type="ECO:0000256" key="3">
    <source>
        <dbReference type="ARBA" id="ARBA00023136"/>
    </source>
</evidence>
<accession>A0A6J4V603</accession>
<feature type="transmembrane region" description="Helical" evidence="5">
    <location>
        <begin position="101"/>
        <end position="125"/>
    </location>
</feature>